<protein>
    <submittedName>
        <fullName evidence="3">G12950 protein</fullName>
    </submittedName>
</protein>
<evidence type="ECO:0000256" key="1">
    <source>
        <dbReference type="SAM" id="MobiDB-lite"/>
    </source>
</evidence>
<keyword evidence="2" id="KW-0812">Transmembrane</keyword>
<sequence>MIASTSAPSCLHHRIWNTQSRPLNPAVSIRGRRKEIRICRADADDAGSDKGGSDSAESLFMRELKRRGLSNKTAETRRRTQIDAPPRAPPEEQTRSQLEISRALNSEGLEGLIPRGKELLKLGLSFFLAFGPLILGITALAGTLYFLFGSEFVHGGRTSMAMPRYVDPYELLGQPTVDPMVPLRPEQIQ</sequence>
<dbReference type="EMBL" id="CAXHTA020000021">
    <property type="protein sequence ID" value="CAL5229592.1"/>
    <property type="molecule type" value="Genomic_DNA"/>
</dbReference>
<evidence type="ECO:0000313" key="3">
    <source>
        <dbReference type="EMBL" id="CAL5229592.1"/>
    </source>
</evidence>
<gene>
    <name evidence="3" type="primary">g12950</name>
    <name evidence="3" type="ORF">VP750_LOCUS11498</name>
</gene>
<dbReference type="Proteomes" id="UP001497392">
    <property type="component" value="Unassembled WGS sequence"/>
</dbReference>
<proteinExistence type="predicted"/>
<reference evidence="3 4" key="1">
    <citation type="submission" date="2024-06" db="EMBL/GenBank/DDBJ databases">
        <authorList>
            <person name="Kraege A."/>
            <person name="Thomma B."/>
        </authorList>
    </citation>
    <scope>NUCLEOTIDE SEQUENCE [LARGE SCALE GENOMIC DNA]</scope>
</reference>
<name>A0ABP1GE92_9CHLO</name>
<keyword evidence="2" id="KW-0472">Membrane</keyword>
<evidence type="ECO:0000313" key="4">
    <source>
        <dbReference type="Proteomes" id="UP001497392"/>
    </source>
</evidence>
<accession>A0ABP1GE92</accession>
<organism evidence="3 4">
    <name type="scientific">Coccomyxa viridis</name>
    <dbReference type="NCBI Taxonomy" id="1274662"/>
    <lineage>
        <taxon>Eukaryota</taxon>
        <taxon>Viridiplantae</taxon>
        <taxon>Chlorophyta</taxon>
        <taxon>core chlorophytes</taxon>
        <taxon>Trebouxiophyceae</taxon>
        <taxon>Trebouxiophyceae incertae sedis</taxon>
        <taxon>Coccomyxaceae</taxon>
        <taxon>Coccomyxa</taxon>
    </lineage>
</organism>
<evidence type="ECO:0000256" key="2">
    <source>
        <dbReference type="SAM" id="Phobius"/>
    </source>
</evidence>
<keyword evidence="2" id="KW-1133">Transmembrane helix</keyword>
<feature type="region of interest" description="Disordered" evidence="1">
    <location>
        <begin position="70"/>
        <end position="96"/>
    </location>
</feature>
<dbReference type="PANTHER" id="PTHR35699">
    <property type="entry name" value="F2J10.10 PROTEIN"/>
    <property type="match status" value="1"/>
</dbReference>
<feature type="transmembrane region" description="Helical" evidence="2">
    <location>
        <begin position="122"/>
        <end position="148"/>
    </location>
</feature>
<dbReference type="PANTHER" id="PTHR35699:SF1">
    <property type="entry name" value="F2J10.10 PROTEIN"/>
    <property type="match status" value="1"/>
</dbReference>
<comment type="caution">
    <text evidence="3">The sequence shown here is derived from an EMBL/GenBank/DDBJ whole genome shotgun (WGS) entry which is preliminary data.</text>
</comment>
<keyword evidence="4" id="KW-1185">Reference proteome</keyword>